<dbReference type="InterPro" id="IPR036759">
    <property type="entry name" value="TPK_catalytic_sf"/>
</dbReference>
<dbReference type="AlphaFoldDB" id="A0A068NXD2"/>
<dbReference type="InterPro" id="IPR006282">
    <property type="entry name" value="Thi_PPkinase"/>
</dbReference>
<dbReference type="CDD" id="cd07995">
    <property type="entry name" value="TPK"/>
    <property type="match status" value="1"/>
</dbReference>
<dbReference type="GO" id="GO:0016301">
    <property type="term" value="F:kinase activity"/>
    <property type="evidence" value="ECO:0007669"/>
    <property type="project" value="UniProtKB-KW"/>
</dbReference>
<protein>
    <recommendedName>
        <fullName evidence="5">Thiamine diphosphokinase</fullName>
        <ecNumber evidence="5">2.7.6.2</ecNumber>
    </recommendedName>
</protein>
<dbReference type="Pfam" id="PF04263">
    <property type="entry name" value="TPK_catalytic"/>
    <property type="match status" value="1"/>
</dbReference>
<dbReference type="eggNOG" id="COG1564">
    <property type="taxonomic scope" value="Bacteria"/>
</dbReference>
<proteinExistence type="predicted"/>
<dbReference type="EMBL" id="CP007139">
    <property type="protein sequence ID" value="AIE88188.1"/>
    <property type="molecule type" value="Genomic_DNA"/>
</dbReference>
<dbReference type="PANTHER" id="PTHR41299:SF1">
    <property type="entry name" value="THIAMINE PYROPHOSPHOKINASE"/>
    <property type="match status" value="1"/>
</dbReference>
<keyword evidence="8" id="KW-1185">Reference proteome</keyword>
<dbReference type="InterPro" id="IPR007373">
    <property type="entry name" value="Thiamin_PyroPKinase_B1-bd"/>
</dbReference>
<dbReference type="Gene3D" id="3.40.50.10240">
    <property type="entry name" value="Thiamin pyrophosphokinase, catalytic domain"/>
    <property type="match status" value="1"/>
</dbReference>
<dbReference type="GO" id="GO:0006772">
    <property type="term" value="P:thiamine metabolic process"/>
    <property type="evidence" value="ECO:0007669"/>
    <property type="project" value="UniProtKB-UniRule"/>
</dbReference>
<dbReference type="STRING" id="661478.OP10G_4820"/>
<dbReference type="GO" id="GO:0009229">
    <property type="term" value="P:thiamine diphosphate biosynthetic process"/>
    <property type="evidence" value="ECO:0007669"/>
    <property type="project" value="InterPro"/>
</dbReference>
<keyword evidence="3 7" id="KW-0418">Kinase</keyword>
<evidence type="ECO:0000313" key="7">
    <source>
        <dbReference type="EMBL" id="AIE88188.1"/>
    </source>
</evidence>
<name>A0A068NXD2_FIMGI</name>
<dbReference type="SUPFAM" id="SSF63999">
    <property type="entry name" value="Thiamin pyrophosphokinase, catalytic domain"/>
    <property type="match status" value="1"/>
</dbReference>
<sequence length="198" mass="21315">MPLEQLNAWARSADVVYAADGGGDRLLEAGVPPDTTIGDLDSIRSVLPFRRLIQDPDQETSDCDKLLTLTERSGHNRITLIGLEGDRLDHVLATLGSAVRSLLDVRLALRSGLGYILRGPAQQSFATSPGETASLMPLSPCTGVSFSGVEWPLENDELGLTAFVSLSNKSLGSTVDVRLETGAAALFFYSEDRRLPSW</sequence>
<dbReference type="SMART" id="SM00983">
    <property type="entry name" value="TPK_B1_binding"/>
    <property type="match status" value="1"/>
</dbReference>
<keyword evidence="2" id="KW-0547">Nucleotide-binding</keyword>
<dbReference type="NCBIfam" id="TIGR01378">
    <property type="entry name" value="thi_PPkinase"/>
    <property type="match status" value="1"/>
</dbReference>
<evidence type="ECO:0000313" key="8">
    <source>
        <dbReference type="Proteomes" id="UP000027982"/>
    </source>
</evidence>
<evidence type="ECO:0000256" key="5">
    <source>
        <dbReference type="NCBIfam" id="TIGR01378"/>
    </source>
</evidence>
<dbReference type="EC" id="2.7.6.2" evidence="5"/>
<dbReference type="HOGENOM" id="CLU_044237_1_1_0"/>
<dbReference type="GO" id="GO:0004788">
    <property type="term" value="F:thiamine diphosphokinase activity"/>
    <property type="evidence" value="ECO:0007669"/>
    <property type="project" value="UniProtKB-UniRule"/>
</dbReference>
<dbReference type="PANTHER" id="PTHR41299">
    <property type="entry name" value="THIAMINE PYROPHOSPHOKINASE"/>
    <property type="match status" value="1"/>
</dbReference>
<reference evidence="7 8" key="1">
    <citation type="journal article" date="2014" name="PLoS ONE">
        <title>The first complete genome sequence of the class fimbriimonadia in the phylum armatimonadetes.</title>
        <authorList>
            <person name="Hu Z.Y."/>
            <person name="Wang Y.Z."/>
            <person name="Im W.T."/>
            <person name="Wang S.Y."/>
            <person name="Zhao G.P."/>
            <person name="Zheng H.J."/>
            <person name="Quan Z.X."/>
        </authorList>
    </citation>
    <scope>NUCLEOTIDE SEQUENCE [LARGE SCALE GENOMIC DNA]</scope>
    <source>
        <strain evidence="7">Gsoil 348</strain>
    </source>
</reference>
<dbReference type="KEGG" id="fgi:OP10G_4820"/>
<organism evidence="7 8">
    <name type="scientific">Fimbriimonas ginsengisoli Gsoil 348</name>
    <dbReference type="NCBI Taxonomy" id="661478"/>
    <lineage>
        <taxon>Bacteria</taxon>
        <taxon>Bacillati</taxon>
        <taxon>Armatimonadota</taxon>
        <taxon>Fimbriimonadia</taxon>
        <taxon>Fimbriimonadales</taxon>
        <taxon>Fimbriimonadaceae</taxon>
        <taxon>Fimbriimonas</taxon>
    </lineage>
</organism>
<gene>
    <name evidence="7" type="ORF">OP10G_4820</name>
</gene>
<feature type="domain" description="Thiamin pyrophosphokinase thiamin-binding" evidence="6">
    <location>
        <begin position="114"/>
        <end position="185"/>
    </location>
</feature>
<dbReference type="InterPro" id="IPR053149">
    <property type="entry name" value="TPK"/>
</dbReference>
<evidence type="ECO:0000256" key="2">
    <source>
        <dbReference type="ARBA" id="ARBA00022741"/>
    </source>
</evidence>
<evidence type="ECO:0000256" key="4">
    <source>
        <dbReference type="ARBA" id="ARBA00022840"/>
    </source>
</evidence>
<keyword evidence="4" id="KW-0067">ATP-binding</keyword>
<accession>A0A068NXD2</accession>
<evidence type="ECO:0000259" key="6">
    <source>
        <dbReference type="SMART" id="SM00983"/>
    </source>
</evidence>
<dbReference type="Proteomes" id="UP000027982">
    <property type="component" value="Chromosome"/>
</dbReference>
<dbReference type="SUPFAM" id="SSF63862">
    <property type="entry name" value="Thiamin pyrophosphokinase, substrate-binding domain"/>
    <property type="match status" value="1"/>
</dbReference>
<dbReference type="GO" id="GO:0005524">
    <property type="term" value="F:ATP binding"/>
    <property type="evidence" value="ECO:0007669"/>
    <property type="project" value="UniProtKB-KW"/>
</dbReference>
<dbReference type="Pfam" id="PF04265">
    <property type="entry name" value="TPK_B1_binding"/>
    <property type="match status" value="1"/>
</dbReference>
<evidence type="ECO:0000256" key="1">
    <source>
        <dbReference type="ARBA" id="ARBA00022679"/>
    </source>
</evidence>
<evidence type="ECO:0000256" key="3">
    <source>
        <dbReference type="ARBA" id="ARBA00022777"/>
    </source>
</evidence>
<dbReference type="GO" id="GO:0030975">
    <property type="term" value="F:thiamine binding"/>
    <property type="evidence" value="ECO:0007669"/>
    <property type="project" value="InterPro"/>
</dbReference>
<keyword evidence="1" id="KW-0808">Transferase</keyword>
<dbReference type="InterPro" id="IPR007371">
    <property type="entry name" value="TPK_catalytic"/>
</dbReference>
<dbReference type="InterPro" id="IPR036371">
    <property type="entry name" value="TPK_B1-bd_sf"/>
</dbReference>